<name>A0A7R8WFC4_9CRUS</name>
<evidence type="ECO:0000256" key="8">
    <source>
        <dbReference type="ARBA" id="ARBA00023242"/>
    </source>
</evidence>
<evidence type="ECO:0000256" key="6">
    <source>
        <dbReference type="ARBA" id="ARBA00022728"/>
    </source>
</evidence>
<evidence type="ECO:0000256" key="4">
    <source>
        <dbReference type="ARBA" id="ARBA00022490"/>
    </source>
</evidence>
<comment type="similarity">
    <text evidence="3">Belongs to the snRNP core protein family.</text>
</comment>
<dbReference type="Pfam" id="PF01423">
    <property type="entry name" value="LSM"/>
    <property type="match status" value="1"/>
</dbReference>
<feature type="compositionally biased region" description="Basic residues" evidence="12">
    <location>
        <begin position="272"/>
        <end position="282"/>
    </location>
</feature>
<dbReference type="FunFam" id="2.30.30.100:FF:000069">
    <property type="entry name" value="Small nuclear ribonucleoprotein Sm D2"/>
    <property type="match status" value="1"/>
</dbReference>
<dbReference type="PROSITE" id="PS52002">
    <property type="entry name" value="SM"/>
    <property type="match status" value="1"/>
</dbReference>
<dbReference type="GO" id="GO:0003723">
    <property type="term" value="F:RNA binding"/>
    <property type="evidence" value="ECO:0007669"/>
    <property type="project" value="InterPro"/>
</dbReference>
<proteinExistence type="inferred from homology"/>
<keyword evidence="7" id="KW-0508">mRNA splicing</keyword>
<comment type="subcellular location">
    <subcellularLocation>
        <location evidence="2">Cytoplasm</location>
        <location evidence="2">Cytosol</location>
    </subcellularLocation>
    <subcellularLocation>
        <location evidence="1">Nucleus</location>
    </subcellularLocation>
</comment>
<dbReference type="EMBL" id="OB661394">
    <property type="protein sequence ID" value="CAD7228127.1"/>
    <property type="molecule type" value="Genomic_DNA"/>
</dbReference>
<dbReference type="GO" id="GO:0097525">
    <property type="term" value="C:spliceosomal snRNP complex"/>
    <property type="evidence" value="ECO:0007669"/>
    <property type="project" value="UniProtKB-ARBA"/>
</dbReference>
<evidence type="ECO:0000256" key="5">
    <source>
        <dbReference type="ARBA" id="ARBA00022664"/>
    </source>
</evidence>
<feature type="compositionally biased region" description="Basic and acidic residues" evidence="12">
    <location>
        <begin position="17"/>
        <end position="27"/>
    </location>
</feature>
<dbReference type="GO" id="GO:0005689">
    <property type="term" value="C:U12-type spliceosomal complex"/>
    <property type="evidence" value="ECO:0007669"/>
    <property type="project" value="UniProtKB-ARBA"/>
</dbReference>
<evidence type="ECO:0000313" key="13">
    <source>
        <dbReference type="EMBL" id="CAD7228127.1"/>
    </source>
</evidence>
<dbReference type="PANTHER" id="PTHR12777">
    <property type="entry name" value="SMALL NUCLEAR RIBONUCLEOPROTEIN SM D2"/>
    <property type="match status" value="1"/>
</dbReference>
<evidence type="ECO:0000256" key="3">
    <source>
        <dbReference type="ARBA" id="ARBA00008146"/>
    </source>
</evidence>
<reference evidence="13" key="1">
    <citation type="submission" date="2020-11" db="EMBL/GenBank/DDBJ databases">
        <authorList>
            <person name="Tran Van P."/>
        </authorList>
    </citation>
    <scope>NUCLEOTIDE SEQUENCE</scope>
</reference>
<evidence type="ECO:0000256" key="9">
    <source>
        <dbReference type="ARBA" id="ARBA00023274"/>
    </source>
</evidence>
<dbReference type="CDD" id="cd01720">
    <property type="entry name" value="Sm_D2"/>
    <property type="match status" value="1"/>
</dbReference>
<evidence type="ECO:0000256" key="2">
    <source>
        <dbReference type="ARBA" id="ARBA00004514"/>
    </source>
</evidence>
<dbReference type="GO" id="GO:0005829">
    <property type="term" value="C:cytosol"/>
    <property type="evidence" value="ECO:0007669"/>
    <property type="project" value="UniProtKB-SubCell"/>
</dbReference>
<evidence type="ECO:0000256" key="10">
    <source>
        <dbReference type="ARBA" id="ARBA00033125"/>
    </source>
</evidence>
<accession>A0A7R8WFC4</accession>
<keyword evidence="4" id="KW-0963">Cytoplasm</keyword>
<dbReference type="SUPFAM" id="SSF50182">
    <property type="entry name" value="Sm-like ribonucleoproteins"/>
    <property type="match status" value="1"/>
</dbReference>
<keyword evidence="5" id="KW-0507">mRNA processing</keyword>
<dbReference type="SMART" id="SM00651">
    <property type="entry name" value="Sm"/>
    <property type="match status" value="1"/>
</dbReference>
<dbReference type="AlphaFoldDB" id="A0A7R8WFC4"/>
<dbReference type="Gene3D" id="2.30.30.100">
    <property type="match status" value="1"/>
</dbReference>
<dbReference type="InterPro" id="IPR027248">
    <property type="entry name" value="Sm_D2"/>
</dbReference>
<dbReference type="GO" id="GO:0000398">
    <property type="term" value="P:mRNA splicing, via spliceosome"/>
    <property type="evidence" value="ECO:0007669"/>
    <property type="project" value="UniProtKB-ARBA"/>
</dbReference>
<keyword evidence="9" id="KW-0687">Ribonucleoprotein</keyword>
<sequence length="318" mass="36444">MAARRGGFHGAAAAKKAKGEMSQEELDRIEQEEFKTGPLSVLTDAVKTNKQVLINCRNNRKLLCRVKAFDRHMNMVLENVKEMWTEFAKKGRGQQKSNPVSKERFITKMFLRGDSVIIVVANPLAATSKEKCQTSMEMVMSADIAEILSVISDVLQEFLGRLEENQYLTLTQVLRDRGKVFEFVTDLYHRVLAAEDVSDICCKVELQESVDEVNLLPVTEYGEEDTVLNEADVADEECDEQPRKHFRQLRQQRQSPTSFPGVEDEQKSEARTRRRPKRRSKGGRQPTQKTRQCEECGKVMYPSNLKRHLEAHEIQPNQ</sequence>
<dbReference type="InterPro" id="IPR047575">
    <property type="entry name" value="Sm"/>
</dbReference>
<feature type="compositionally biased region" description="Low complexity" evidence="12">
    <location>
        <begin position="1"/>
        <end position="14"/>
    </location>
</feature>
<dbReference type="InterPro" id="IPR010920">
    <property type="entry name" value="LSM_dom_sf"/>
</dbReference>
<evidence type="ECO:0000256" key="7">
    <source>
        <dbReference type="ARBA" id="ARBA00023187"/>
    </source>
</evidence>
<gene>
    <name evidence="13" type="ORF">CTOB1V02_LOCUS6016</name>
</gene>
<organism evidence="13">
    <name type="scientific">Cyprideis torosa</name>
    <dbReference type="NCBI Taxonomy" id="163714"/>
    <lineage>
        <taxon>Eukaryota</taxon>
        <taxon>Metazoa</taxon>
        <taxon>Ecdysozoa</taxon>
        <taxon>Arthropoda</taxon>
        <taxon>Crustacea</taxon>
        <taxon>Oligostraca</taxon>
        <taxon>Ostracoda</taxon>
        <taxon>Podocopa</taxon>
        <taxon>Podocopida</taxon>
        <taxon>Cytherocopina</taxon>
        <taxon>Cytheroidea</taxon>
        <taxon>Cytherideidae</taxon>
        <taxon>Cyprideis</taxon>
    </lineage>
</organism>
<dbReference type="InterPro" id="IPR001163">
    <property type="entry name" value="Sm_dom_euk/arc"/>
</dbReference>
<evidence type="ECO:0000256" key="12">
    <source>
        <dbReference type="SAM" id="MobiDB-lite"/>
    </source>
</evidence>
<dbReference type="OrthoDB" id="437526at2759"/>
<evidence type="ECO:0000256" key="11">
    <source>
        <dbReference type="ARBA" id="ARBA00073889"/>
    </source>
</evidence>
<feature type="region of interest" description="Disordered" evidence="12">
    <location>
        <begin position="246"/>
        <end position="297"/>
    </location>
</feature>
<keyword evidence="6" id="KW-0747">Spliceosome</keyword>
<feature type="region of interest" description="Disordered" evidence="12">
    <location>
        <begin position="1"/>
        <end position="27"/>
    </location>
</feature>
<protein>
    <recommendedName>
        <fullName evidence="11">Probable small nuclear ribonucleoprotein Sm D2</fullName>
    </recommendedName>
    <alternativeName>
        <fullName evidence="10">snRNP core protein D2</fullName>
    </alternativeName>
</protein>
<keyword evidence="8" id="KW-0539">Nucleus</keyword>
<evidence type="ECO:0000256" key="1">
    <source>
        <dbReference type="ARBA" id="ARBA00004123"/>
    </source>
</evidence>